<dbReference type="AlphaFoldDB" id="A0A2I0IGT5"/>
<dbReference type="Gene3D" id="3.40.50.150">
    <property type="entry name" value="Vaccinia Virus protein VP39"/>
    <property type="match status" value="1"/>
</dbReference>
<feature type="compositionally biased region" description="Polar residues" evidence="1">
    <location>
        <begin position="1"/>
        <end position="11"/>
    </location>
</feature>
<accession>A0A2I0IGT5</accession>
<evidence type="ECO:0000313" key="2">
    <source>
        <dbReference type="EMBL" id="PKI43204.1"/>
    </source>
</evidence>
<gene>
    <name evidence="2" type="ORF">CRG98_036401</name>
</gene>
<dbReference type="InterPro" id="IPR029063">
    <property type="entry name" value="SAM-dependent_MTases_sf"/>
</dbReference>
<evidence type="ECO:0000313" key="3">
    <source>
        <dbReference type="Proteomes" id="UP000233551"/>
    </source>
</evidence>
<dbReference type="STRING" id="22663.A0A2I0IGT5"/>
<organism evidence="2 3">
    <name type="scientific">Punica granatum</name>
    <name type="common">Pomegranate</name>
    <dbReference type="NCBI Taxonomy" id="22663"/>
    <lineage>
        <taxon>Eukaryota</taxon>
        <taxon>Viridiplantae</taxon>
        <taxon>Streptophyta</taxon>
        <taxon>Embryophyta</taxon>
        <taxon>Tracheophyta</taxon>
        <taxon>Spermatophyta</taxon>
        <taxon>Magnoliopsida</taxon>
        <taxon>eudicotyledons</taxon>
        <taxon>Gunneridae</taxon>
        <taxon>Pentapetalae</taxon>
        <taxon>rosids</taxon>
        <taxon>malvids</taxon>
        <taxon>Myrtales</taxon>
        <taxon>Lythraceae</taxon>
        <taxon>Punica</taxon>
    </lineage>
</organism>
<name>A0A2I0IGT5_PUNGR</name>
<evidence type="ECO:0000256" key="1">
    <source>
        <dbReference type="SAM" id="MobiDB-lite"/>
    </source>
</evidence>
<proteinExistence type="predicted"/>
<comment type="caution">
    <text evidence="2">The sequence shown here is derived from an EMBL/GenBank/DDBJ whole genome shotgun (WGS) entry which is preliminary data.</text>
</comment>
<dbReference type="EMBL" id="PGOL01003077">
    <property type="protein sequence ID" value="PKI43204.1"/>
    <property type="molecule type" value="Genomic_DNA"/>
</dbReference>
<dbReference type="PANTHER" id="PTHR44067">
    <property type="entry name" value="S-ADENOSYL-L-METHIONINE-DEPENDENT METHYLTRANSFERASE SUPERFAMILY PROTEIN-RELATED"/>
    <property type="match status" value="1"/>
</dbReference>
<protein>
    <submittedName>
        <fullName evidence="2">Uncharacterized protein</fullName>
    </submittedName>
</protein>
<dbReference type="InterPro" id="IPR053223">
    <property type="entry name" value="Prob_Methyltransferase"/>
</dbReference>
<keyword evidence="3" id="KW-1185">Reference proteome</keyword>
<reference evidence="2 3" key="1">
    <citation type="submission" date="2017-11" db="EMBL/GenBank/DDBJ databases">
        <title>De-novo sequencing of pomegranate (Punica granatum L.) genome.</title>
        <authorList>
            <person name="Akparov Z."/>
            <person name="Amiraslanov A."/>
            <person name="Hajiyeva S."/>
            <person name="Abbasov M."/>
            <person name="Kaur K."/>
            <person name="Hamwieh A."/>
            <person name="Solovyev V."/>
            <person name="Salamov A."/>
            <person name="Braich B."/>
            <person name="Kosarev P."/>
            <person name="Mahmoud A."/>
            <person name="Hajiyev E."/>
            <person name="Babayeva S."/>
            <person name="Izzatullayeva V."/>
            <person name="Mammadov A."/>
            <person name="Mammadov A."/>
            <person name="Sharifova S."/>
            <person name="Ojaghi J."/>
            <person name="Eynullazada K."/>
            <person name="Bayramov B."/>
            <person name="Abdulazimova A."/>
            <person name="Shahmuradov I."/>
        </authorList>
    </citation>
    <scope>NUCLEOTIDE SEQUENCE [LARGE SCALE GENOMIC DNA]</scope>
    <source>
        <strain evidence="3">cv. AG2017</strain>
        <tissue evidence="2">Leaf</tissue>
    </source>
</reference>
<dbReference type="Proteomes" id="UP000233551">
    <property type="component" value="Unassembled WGS sequence"/>
</dbReference>
<dbReference type="SUPFAM" id="SSF53335">
    <property type="entry name" value="S-adenosyl-L-methionine-dependent methyltransferases"/>
    <property type="match status" value="1"/>
</dbReference>
<sequence length="241" mass="27111">MNKGKSNSSGKPATEKVNKVGELFPSSSLEDYAKSGGGGGAGYNNGEVRHVDEDASDPKESEAGEGSSSSWVFKAGELKNYTSPKPNRAIGKKTFLGVEVINPSMGMGCARMATYLYRFMTHKLHGTCPDDYELAQKLMAGSRLPFYDNTLDIVHMNLFLDGWIGAELLWFMLLDWDRVLRPKGLLWIDRFFSRKEEVEMYVGEFNRLGYKRLMWRIVPKTDKLVADEVFFSAVLEKPIRA</sequence>
<feature type="compositionally biased region" description="Basic and acidic residues" evidence="1">
    <location>
        <begin position="47"/>
        <end position="62"/>
    </location>
</feature>
<feature type="region of interest" description="Disordered" evidence="1">
    <location>
        <begin position="1"/>
        <end position="68"/>
    </location>
</feature>
<feature type="non-terminal residue" evidence="2">
    <location>
        <position position="1"/>
    </location>
</feature>
<dbReference type="PANTHER" id="PTHR44067:SF12">
    <property type="entry name" value="METHYLTRANSFERASE TYPE 11 DOMAIN-CONTAINING PROTEIN"/>
    <property type="match status" value="1"/>
</dbReference>